<feature type="transmembrane region" description="Helical" evidence="1">
    <location>
        <begin position="84"/>
        <end position="104"/>
    </location>
</feature>
<dbReference type="RefSeq" id="WP_008827997.1">
    <property type="nucleotide sequence ID" value="NZ_CP017075.1"/>
</dbReference>
<gene>
    <name evidence="3" type="ORF">BES08_10620</name>
    <name evidence="4" type="ORF">BV97_02770</name>
</gene>
<keyword evidence="4" id="KW-0378">Hydrolase</keyword>
<dbReference type="GO" id="GO:0006508">
    <property type="term" value="P:proteolysis"/>
    <property type="evidence" value="ECO:0007669"/>
    <property type="project" value="UniProtKB-KW"/>
</dbReference>
<reference evidence="3" key="2">
    <citation type="submission" date="2016-08" db="EMBL/GenBank/DDBJ databases">
        <authorList>
            <person name="Seilhamer J.J."/>
        </authorList>
    </citation>
    <scope>NUCLEOTIDE SEQUENCE [LARGE SCALE GENOMIC DNA]</scope>
    <source>
        <strain evidence="3">SA1</strain>
    </source>
</reference>
<feature type="transmembrane region" description="Helical" evidence="1">
    <location>
        <begin position="43"/>
        <end position="64"/>
    </location>
</feature>
<proteinExistence type="predicted"/>
<dbReference type="KEGG" id="nre:BES08_10620"/>
<organism evidence="4 5">
    <name type="scientific">Novosphingobium resinovorum</name>
    <dbReference type="NCBI Taxonomy" id="158500"/>
    <lineage>
        <taxon>Bacteria</taxon>
        <taxon>Pseudomonadati</taxon>
        <taxon>Pseudomonadota</taxon>
        <taxon>Alphaproteobacteria</taxon>
        <taxon>Sphingomonadales</taxon>
        <taxon>Sphingomonadaceae</taxon>
        <taxon>Novosphingobium</taxon>
    </lineage>
</organism>
<reference evidence="6" key="3">
    <citation type="journal article" date="2017" name="J. Biotechnol.">
        <title>Complete genome sequence of Novosphingobium resinovorum SA1, a versatile xenobiotic-degrading bacterium capable of utilizing sulfanilic acid.</title>
        <authorList>
            <person name="Hegedus B."/>
            <person name="Kos P.B."/>
            <person name="Balint B."/>
            <person name="Maroti G."/>
            <person name="Gan H.M."/>
            <person name="Perei K."/>
            <person name="Rakhely G."/>
        </authorList>
    </citation>
    <scope>NUCLEOTIDE SEQUENCE [LARGE SCALE GENOMIC DNA]</scope>
    <source>
        <strain evidence="6">SA1</strain>
    </source>
</reference>
<evidence type="ECO:0000313" key="6">
    <source>
        <dbReference type="Proteomes" id="UP000094626"/>
    </source>
</evidence>
<dbReference type="EMBL" id="CP017075">
    <property type="protein sequence ID" value="AOR77154.1"/>
    <property type="molecule type" value="Genomic_DNA"/>
</dbReference>
<reference evidence="4 5" key="1">
    <citation type="submission" date="2014-03" db="EMBL/GenBank/DDBJ databases">
        <title>Whole genome sequence of Novosphingobium resinovorum KF1.</title>
        <authorList>
            <person name="Gan H.M."/>
            <person name="Gan H.Y."/>
            <person name="Chew T.H."/>
            <person name="Savka M.A."/>
        </authorList>
    </citation>
    <scope>NUCLEOTIDE SEQUENCE [LARGE SCALE GENOMIC DNA]</scope>
    <source>
        <strain evidence="4 5">KF1</strain>
    </source>
</reference>
<keyword evidence="6" id="KW-1185">Reference proteome</keyword>
<protein>
    <submittedName>
        <fullName evidence="4">CAAX amino terminal protease family protein</fullName>
    </submittedName>
    <submittedName>
        <fullName evidence="3">CAAX protease</fullName>
    </submittedName>
</protein>
<dbReference type="GO" id="GO:0080120">
    <property type="term" value="P:CAAX-box protein maturation"/>
    <property type="evidence" value="ECO:0007669"/>
    <property type="project" value="UniProtKB-ARBA"/>
</dbReference>
<dbReference type="eggNOG" id="COG1266">
    <property type="taxonomic scope" value="Bacteria"/>
</dbReference>
<name>A0A031JYV2_9SPHN</name>
<evidence type="ECO:0000259" key="2">
    <source>
        <dbReference type="Pfam" id="PF02517"/>
    </source>
</evidence>
<dbReference type="OrthoDB" id="7427644at2"/>
<dbReference type="AlphaFoldDB" id="A0A031JYV2"/>
<dbReference type="PATRIC" id="fig|158500.4.peg.2832"/>
<dbReference type="GO" id="GO:0004175">
    <property type="term" value="F:endopeptidase activity"/>
    <property type="evidence" value="ECO:0007669"/>
    <property type="project" value="UniProtKB-ARBA"/>
</dbReference>
<dbReference type="EMBL" id="JFYZ01000012">
    <property type="protein sequence ID" value="EZP81552.1"/>
    <property type="molecule type" value="Genomic_DNA"/>
</dbReference>
<dbReference type="Proteomes" id="UP000024329">
    <property type="component" value="Unassembled WGS sequence"/>
</dbReference>
<feature type="transmembrane region" description="Helical" evidence="1">
    <location>
        <begin position="166"/>
        <end position="183"/>
    </location>
</feature>
<feature type="domain" description="CAAX prenyl protease 2/Lysostaphin resistance protein A-like" evidence="2">
    <location>
        <begin position="84"/>
        <end position="228"/>
    </location>
</feature>
<keyword evidence="4" id="KW-0645">Protease</keyword>
<evidence type="ECO:0000313" key="5">
    <source>
        <dbReference type="Proteomes" id="UP000024329"/>
    </source>
</evidence>
<feature type="transmembrane region" description="Helical" evidence="1">
    <location>
        <begin position="134"/>
        <end position="154"/>
    </location>
</feature>
<evidence type="ECO:0000313" key="4">
    <source>
        <dbReference type="EMBL" id="EZP81552.1"/>
    </source>
</evidence>
<keyword evidence="1" id="KW-0472">Membrane</keyword>
<sequence>MATRIETSSSVPSALLRELASFVARPRILAPIGLRSREAWPRLALLTVLHIGGLLLVILPLLGLYQKTMGQPLPDAFDKLPAGWLLPITIVIAPVLEEMIFRGWQTGRPRALWLLPCFGLFAGLAVMAKSLQPLVLAGSLLALVVAAVGGWLWLRKRPTSSTYAAAYPAVFWLAALLFAGVHLMNYPTISALALPMVLPQLWAGVLLGFTRQRIGLPASMLQHGCANAAAMVLVQLGS</sequence>
<dbReference type="STRING" id="158500.BES08_10620"/>
<feature type="transmembrane region" description="Helical" evidence="1">
    <location>
        <begin position="111"/>
        <end position="128"/>
    </location>
</feature>
<keyword evidence="1" id="KW-1133">Transmembrane helix</keyword>
<feature type="transmembrane region" description="Helical" evidence="1">
    <location>
        <begin position="189"/>
        <end position="210"/>
    </location>
</feature>
<evidence type="ECO:0000313" key="3">
    <source>
        <dbReference type="EMBL" id="AOR77154.1"/>
    </source>
</evidence>
<dbReference type="InterPro" id="IPR003675">
    <property type="entry name" value="Rce1/LyrA-like_dom"/>
</dbReference>
<keyword evidence="1" id="KW-0812">Transmembrane</keyword>
<dbReference type="Proteomes" id="UP000094626">
    <property type="component" value="Chromosome"/>
</dbReference>
<dbReference type="Pfam" id="PF02517">
    <property type="entry name" value="Rce1-like"/>
    <property type="match status" value="1"/>
</dbReference>
<accession>A0A031JYV2</accession>
<evidence type="ECO:0000256" key="1">
    <source>
        <dbReference type="SAM" id="Phobius"/>
    </source>
</evidence>